<reference evidence="2 3" key="1">
    <citation type="submission" date="2018-01" db="EMBL/GenBank/DDBJ databases">
        <title>Genome characterization of the sugarcane-associated fungus Trichoderma ghanense CCMA-1212 and their application in lignocelulose bioconversion.</title>
        <authorList>
            <person name="Steindorff A.S."/>
            <person name="Mendes T.D."/>
            <person name="Vilela E.S.D."/>
            <person name="Rodrigues D.S."/>
            <person name="Formighieri E.F."/>
            <person name="Melo I.S."/>
            <person name="Favaro L.C.L."/>
        </authorList>
    </citation>
    <scope>NUCLEOTIDE SEQUENCE [LARGE SCALE GENOMIC DNA]</scope>
    <source>
        <strain evidence="2 3">CCMA-1212</strain>
    </source>
</reference>
<evidence type="ECO:0000256" key="1">
    <source>
        <dbReference type="SAM" id="MobiDB-lite"/>
    </source>
</evidence>
<feature type="compositionally biased region" description="Basic and acidic residues" evidence="1">
    <location>
        <begin position="623"/>
        <end position="634"/>
    </location>
</feature>
<dbReference type="RefSeq" id="XP_073554120.1">
    <property type="nucleotide sequence ID" value="XM_073707326.1"/>
</dbReference>
<accession>A0ABY2GQE0</accession>
<protein>
    <submittedName>
        <fullName evidence="2">Uncharacterized protein</fullName>
    </submittedName>
</protein>
<evidence type="ECO:0000313" key="2">
    <source>
        <dbReference type="EMBL" id="TFA97918.1"/>
    </source>
</evidence>
<comment type="caution">
    <text evidence="2">The sequence shown here is derived from an EMBL/GenBank/DDBJ whole genome shotgun (WGS) entry which is preliminary data.</text>
</comment>
<feature type="compositionally biased region" description="Polar residues" evidence="1">
    <location>
        <begin position="197"/>
        <end position="210"/>
    </location>
</feature>
<keyword evidence="3" id="KW-1185">Reference proteome</keyword>
<feature type="region of interest" description="Disordered" evidence="1">
    <location>
        <begin position="178"/>
        <end position="212"/>
    </location>
</feature>
<dbReference type="GeneID" id="300581776"/>
<feature type="region of interest" description="Disordered" evidence="1">
    <location>
        <begin position="606"/>
        <end position="697"/>
    </location>
</feature>
<dbReference type="Proteomes" id="UP001642720">
    <property type="component" value="Unassembled WGS sequence"/>
</dbReference>
<name>A0ABY2GQE0_9HYPO</name>
<feature type="compositionally biased region" description="Acidic residues" evidence="1">
    <location>
        <begin position="451"/>
        <end position="481"/>
    </location>
</feature>
<feature type="compositionally biased region" description="Basic residues" evidence="1">
    <location>
        <begin position="635"/>
        <end position="644"/>
    </location>
</feature>
<organism evidence="2 3">
    <name type="scientific">Trichoderma ghanense</name>
    <dbReference type="NCBI Taxonomy" id="65468"/>
    <lineage>
        <taxon>Eukaryota</taxon>
        <taxon>Fungi</taxon>
        <taxon>Dikarya</taxon>
        <taxon>Ascomycota</taxon>
        <taxon>Pezizomycotina</taxon>
        <taxon>Sordariomycetes</taxon>
        <taxon>Hypocreomycetidae</taxon>
        <taxon>Hypocreales</taxon>
        <taxon>Hypocreaceae</taxon>
        <taxon>Trichoderma</taxon>
    </lineage>
</organism>
<proteinExistence type="predicted"/>
<evidence type="ECO:0000313" key="3">
    <source>
        <dbReference type="Proteomes" id="UP001642720"/>
    </source>
</evidence>
<sequence>MEATPEPQLLPVVKPLSRKVAYYIVHILRKRLRDLRNNDITPQIEVDFYDSLIRGIFRFVGSDPDLYPECVKACIELCWYTEALHAKNWIDWSGYFQMAWLMMRAQRLTEETNLLHCPPAPMLVVVIAMRQVILQDKVAPTDQKAEFLRKFDCNRKAVTAIHFFRENSDEDVLTLDQPWNTPLDVDQQPRPNREIQQEAQSNRTTRNSNVAIYRRGRDAPATEESPVQNLLQQRTQARQEDASRAVVPTALPLRIATPRPIATPARRPFKARSAFILSPDSPSSARVRNSSPSLFVTPLPFRLAATPAAVTPAAGRVRSPPPPPTPMPAPMFSSPLASTPMFSSPLVPTPVSVQPRPAPVRETTKRVTRAEVMVHVRPLVNRLKREGWNGKIQTDIMQVLTDKNVRVLPYFAKQTLRIWAEASHKHTIVSWLEEARADVDVFEWVERDPEPEPEIEPEPEPESQPEPQPEPETEPEPEAEYEPVPRAVTSAPSTLDVFHDLEAGIASISEPEVREQLQANLRFLKANLYTRDLIQREDMRHRIDQHDQIIRALQAKMSGTQQTAVGAVIETPVAEESLFVADSDGEKKVAPSVAERVVIVIESDGEAADERQREKKNKKKKSRTSERGEEGAQERKKRKRKSRMARREESDAEVADSEEERRARREAKRSKKPKDGERVGWRAMREPLLGECIGDGL</sequence>
<feature type="compositionally biased region" description="Basic and acidic residues" evidence="1">
    <location>
        <begin position="673"/>
        <end position="685"/>
    </location>
</feature>
<dbReference type="EMBL" id="PPTA01000025">
    <property type="protein sequence ID" value="TFA97918.1"/>
    <property type="molecule type" value="Genomic_DNA"/>
</dbReference>
<gene>
    <name evidence="2" type="ORF">CCMA1212_010274</name>
</gene>
<feature type="region of interest" description="Disordered" evidence="1">
    <location>
        <begin position="447"/>
        <end position="483"/>
    </location>
</feature>